<proteinExistence type="predicted"/>
<name>A0ACC0IJ54_9ERIC</name>
<sequence length="471" mass="53888">MFFLLVKSVEKTVAKLTDDINEELQVADLKRTSDDDITPSIFAKDDVRYVEENKLKVVLVSPPNSPVLSPINRTLKQLPAYEPSILKDQVLRKVESLTQRHTVTEDVESEVENREEANSAKNLEYKTRKDADEPVMNVEHKTRMDVDEPTTDVEHKTMNDMKELKLVKDVSEMMSKLKGLGSKLSEVEVIISKLTEERRLNAELLEIHPRELKFIFKMQAQRVAPPDMICKDMFLVQSTVVPAGTSDDDITPSIFAKDDVRYVEENKLKVVLVGPPNSPVLSPINRTLKQVPAYEPSILKDQVLRKVESLTQRHTVTEDVESKVENSEEANSTKNLEYKTRKDADEPVMNVGYKTRKEVDEPTTDVEHKTRMDVDEPTTDVEHKTTNDMEELKLVKDVSEMKSKLNGLESKRSEAEVIISKLTEERRLNAQERESSGKNWYYIIAFSSCLVARLLHHVHQQCISWPGYSIL</sequence>
<evidence type="ECO:0000313" key="1">
    <source>
        <dbReference type="EMBL" id="KAI8024161.1"/>
    </source>
</evidence>
<protein>
    <submittedName>
        <fullName evidence="1">Vesicle-associated protein 2-2</fullName>
    </submittedName>
</protein>
<organism evidence="1 2">
    <name type="scientific">Camellia lanceoleosa</name>
    <dbReference type="NCBI Taxonomy" id="1840588"/>
    <lineage>
        <taxon>Eukaryota</taxon>
        <taxon>Viridiplantae</taxon>
        <taxon>Streptophyta</taxon>
        <taxon>Embryophyta</taxon>
        <taxon>Tracheophyta</taxon>
        <taxon>Spermatophyta</taxon>
        <taxon>Magnoliopsida</taxon>
        <taxon>eudicotyledons</taxon>
        <taxon>Gunneridae</taxon>
        <taxon>Pentapetalae</taxon>
        <taxon>asterids</taxon>
        <taxon>Ericales</taxon>
        <taxon>Theaceae</taxon>
        <taxon>Camellia</taxon>
    </lineage>
</organism>
<dbReference type="EMBL" id="CM045763">
    <property type="protein sequence ID" value="KAI8024161.1"/>
    <property type="molecule type" value="Genomic_DNA"/>
</dbReference>
<accession>A0ACC0IJ54</accession>
<evidence type="ECO:0000313" key="2">
    <source>
        <dbReference type="Proteomes" id="UP001060215"/>
    </source>
</evidence>
<dbReference type="Proteomes" id="UP001060215">
    <property type="component" value="Chromosome 6"/>
</dbReference>
<comment type="caution">
    <text evidence="1">The sequence shown here is derived from an EMBL/GenBank/DDBJ whole genome shotgun (WGS) entry which is preliminary data.</text>
</comment>
<reference evidence="1 2" key="1">
    <citation type="journal article" date="2022" name="Plant J.">
        <title>Chromosome-level genome of Camellia lanceoleosa provides a valuable resource for understanding genome evolution and self-incompatibility.</title>
        <authorList>
            <person name="Gong W."/>
            <person name="Xiao S."/>
            <person name="Wang L."/>
            <person name="Liao Z."/>
            <person name="Chang Y."/>
            <person name="Mo W."/>
            <person name="Hu G."/>
            <person name="Li W."/>
            <person name="Zhao G."/>
            <person name="Zhu H."/>
            <person name="Hu X."/>
            <person name="Ji K."/>
            <person name="Xiang X."/>
            <person name="Song Q."/>
            <person name="Yuan D."/>
            <person name="Jin S."/>
            <person name="Zhang L."/>
        </authorList>
    </citation>
    <scope>NUCLEOTIDE SEQUENCE [LARGE SCALE GENOMIC DNA]</scope>
    <source>
        <strain evidence="1">SQ_2022a</strain>
    </source>
</reference>
<gene>
    <name evidence="1" type="ORF">LOK49_LG03G01819</name>
</gene>
<keyword evidence="2" id="KW-1185">Reference proteome</keyword>